<evidence type="ECO:0000313" key="2">
    <source>
        <dbReference type="EMBL" id="ELR67210.1"/>
    </source>
</evidence>
<dbReference type="AlphaFoldDB" id="L8JEE8"/>
<dbReference type="EMBL" id="AMZO01000003">
    <property type="protein sequence ID" value="ELR67210.1"/>
    <property type="molecule type" value="Genomic_DNA"/>
</dbReference>
<sequence length="337" mass="37090">MNTVNSLAGTQSVNMYAGDQKPELNDLMMAVMIERTSILDGQIRDGISTINGQNEKMRQLQEFTAEARQAQQSTNIVENPTWSVEGNQIKLDNGYVVTVGNENRDWTITDAAGNTTKIWGDPHVDENGDGTDWDFKQNVTFALDDGTKISVGTAERGYANTVTDSLTITKGNQHIQVTGIADNNPTISQPKLDGLEVDAATNDGTVFYANGSTNSWFTDKESQNRVTSNQAMGSQQVINEDDTIGNNSVKMSAEMRTFLEDNNIEIPDNKDGYLSKDDWKNLLSSMQSFGDSLTSVSQLDMAKLQSSMNKYNQSYDMLSNFTSKYASSIDSLVGNLR</sequence>
<gene>
    <name evidence="2" type="ORF">C942_02718</name>
</gene>
<dbReference type="PATRIC" id="fig|1056511.3.peg.780"/>
<feature type="domain" description="DUF1521" evidence="1">
    <location>
        <begin position="87"/>
        <end position="223"/>
    </location>
</feature>
<evidence type="ECO:0000259" key="1">
    <source>
        <dbReference type="Pfam" id="PF07481"/>
    </source>
</evidence>
<accession>L8JEE8</accession>
<protein>
    <recommendedName>
        <fullName evidence="1">DUF1521 domain-containing protein</fullName>
    </recommendedName>
</protein>
<dbReference type="OrthoDB" id="5971591at2"/>
<dbReference type="RefSeq" id="WP_007462645.1">
    <property type="nucleotide sequence ID" value="NZ_AMZO01000003.1"/>
</dbReference>
<evidence type="ECO:0000313" key="3">
    <source>
        <dbReference type="Proteomes" id="UP000011134"/>
    </source>
</evidence>
<reference evidence="2 3" key="1">
    <citation type="submission" date="2012-12" db="EMBL/GenBank/DDBJ databases">
        <title>Genome Assembly of Photobacterium sp. AK15.</title>
        <authorList>
            <person name="Khatri I."/>
            <person name="Vaidya B."/>
            <person name="Srinivas T.N.R."/>
            <person name="Subramanian S."/>
            <person name="Pinnaka A."/>
        </authorList>
    </citation>
    <scope>NUCLEOTIDE SEQUENCE [LARGE SCALE GENOMIC DNA]</scope>
    <source>
        <strain evidence="2 3">AK15</strain>
    </source>
</reference>
<name>L8JEE8_9GAMM</name>
<keyword evidence="3" id="KW-1185">Reference proteome</keyword>
<comment type="caution">
    <text evidence="2">The sequence shown here is derived from an EMBL/GenBank/DDBJ whole genome shotgun (WGS) entry which is preliminary data.</text>
</comment>
<organism evidence="2 3">
    <name type="scientific">Photobacterium marinum</name>
    <dbReference type="NCBI Taxonomy" id="1056511"/>
    <lineage>
        <taxon>Bacteria</taxon>
        <taxon>Pseudomonadati</taxon>
        <taxon>Pseudomonadota</taxon>
        <taxon>Gammaproteobacteria</taxon>
        <taxon>Vibrionales</taxon>
        <taxon>Vibrionaceae</taxon>
        <taxon>Photobacterium</taxon>
    </lineage>
</organism>
<dbReference type="Proteomes" id="UP000011134">
    <property type="component" value="Unassembled WGS sequence"/>
</dbReference>
<dbReference type="InterPro" id="IPR011086">
    <property type="entry name" value="DUF1521"/>
</dbReference>
<proteinExistence type="predicted"/>
<dbReference type="Pfam" id="PF07481">
    <property type="entry name" value="DUF1521"/>
    <property type="match status" value="1"/>
</dbReference>